<proteinExistence type="predicted"/>
<evidence type="ECO:0000313" key="1">
    <source>
        <dbReference type="EMBL" id="KAH7925386.1"/>
    </source>
</evidence>
<accession>A0ACB8BHP4</accession>
<evidence type="ECO:0000313" key="2">
    <source>
        <dbReference type="Proteomes" id="UP000790709"/>
    </source>
</evidence>
<dbReference type="Proteomes" id="UP000790709">
    <property type="component" value="Unassembled WGS sequence"/>
</dbReference>
<reference evidence="1" key="1">
    <citation type="journal article" date="2021" name="New Phytol.">
        <title>Evolutionary innovations through gain and loss of genes in the ectomycorrhizal Boletales.</title>
        <authorList>
            <person name="Wu G."/>
            <person name="Miyauchi S."/>
            <person name="Morin E."/>
            <person name="Kuo A."/>
            <person name="Drula E."/>
            <person name="Varga T."/>
            <person name="Kohler A."/>
            <person name="Feng B."/>
            <person name="Cao Y."/>
            <person name="Lipzen A."/>
            <person name="Daum C."/>
            <person name="Hundley H."/>
            <person name="Pangilinan J."/>
            <person name="Johnson J."/>
            <person name="Barry K."/>
            <person name="LaButti K."/>
            <person name="Ng V."/>
            <person name="Ahrendt S."/>
            <person name="Min B."/>
            <person name="Choi I.G."/>
            <person name="Park H."/>
            <person name="Plett J.M."/>
            <person name="Magnuson J."/>
            <person name="Spatafora J.W."/>
            <person name="Nagy L.G."/>
            <person name="Henrissat B."/>
            <person name="Grigoriev I.V."/>
            <person name="Yang Z.L."/>
            <person name="Xu J."/>
            <person name="Martin F.M."/>
        </authorList>
    </citation>
    <scope>NUCLEOTIDE SEQUENCE</scope>
    <source>
        <strain evidence="1">KUC20120723A-06</strain>
    </source>
</reference>
<sequence length="439" mass="48511">MPVKQSKVKPRKGQQASGAGDTIVHDARSGDVVIPVIGETGVGKSTFINTAAGKTAMPVGHDLDPCTEHIRHVVVPHPNDPSRRVVFVDTPGFNNTYTADVGDSAIFARLDLWLRKSYSDSMKFSGLIYLQDISQARVVGTPLRDMLAMLKKLSCFNGTQSIILATTKWGGETEERCRAHEELLSANSWKDAIGQGARMAQFRDHQASAWAMIDLILPEKAKPMILLLGQTGAGKSTFINTAAGRCVTVVGSDIISCTSLIMDFEVQRPDDPTCPVVLVDTPGFNDSSTSDDADTLKRMIEWLKHRSQGAKLVGFIYLHEITQTRVDLSPAVVTPMKLSRPGVLRKVVLATTKWGEVLSDVGQRHESQLTEMYWKNLLRQGMQTTRFADTQKSAWEIIDLVLNQESVESSLLEQELVQVMTRLPQKTPPKAIFRMPWRG</sequence>
<keyword evidence="2" id="KW-1185">Reference proteome</keyword>
<organism evidence="1 2">
    <name type="scientific">Leucogyrophana mollusca</name>
    <dbReference type="NCBI Taxonomy" id="85980"/>
    <lineage>
        <taxon>Eukaryota</taxon>
        <taxon>Fungi</taxon>
        <taxon>Dikarya</taxon>
        <taxon>Basidiomycota</taxon>
        <taxon>Agaricomycotina</taxon>
        <taxon>Agaricomycetes</taxon>
        <taxon>Agaricomycetidae</taxon>
        <taxon>Boletales</taxon>
        <taxon>Boletales incertae sedis</taxon>
        <taxon>Leucogyrophana</taxon>
    </lineage>
</organism>
<comment type="caution">
    <text evidence="1">The sequence shown here is derived from an EMBL/GenBank/DDBJ whole genome shotgun (WGS) entry which is preliminary data.</text>
</comment>
<protein>
    <submittedName>
        <fullName evidence="1">Uncharacterized protein</fullName>
    </submittedName>
</protein>
<dbReference type="EMBL" id="MU266403">
    <property type="protein sequence ID" value="KAH7925386.1"/>
    <property type="molecule type" value="Genomic_DNA"/>
</dbReference>
<name>A0ACB8BHP4_9AGAM</name>
<gene>
    <name evidence="1" type="ORF">BV22DRAFT_1034061</name>
</gene>